<dbReference type="GO" id="GO:0033550">
    <property type="term" value="F:MAP kinase tyrosine phosphatase activity"/>
    <property type="evidence" value="ECO:0007669"/>
    <property type="project" value="TreeGrafter"/>
</dbReference>
<dbReference type="SUPFAM" id="SSF52799">
    <property type="entry name" value="(Phosphotyrosine protein) phosphatases II"/>
    <property type="match status" value="1"/>
</dbReference>
<dbReference type="InterPro" id="IPR016130">
    <property type="entry name" value="Tyr_Pase_AS"/>
</dbReference>
<dbReference type="GO" id="GO:0005737">
    <property type="term" value="C:cytoplasm"/>
    <property type="evidence" value="ECO:0007669"/>
    <property type="project" value="TreeGrafter"/>
</dbReference>
<dbReference type="InterPro" id="IPR020422">
    <property type="entry name" value="TYR_PHOSPHATASE_DUAL_dom"/>
</dbReference>
<dbReference type="SMART" id="SM00195">
    <property type="entry name" value="DSPc"/>
    <property type="match status" value="1"/>
</dbReference>
<dbReference type="OrthoDB" id="2017893at2759"/>
<dbReference type="GO" id="GO:0017017">
    <property type="term" value="F:MAP kinase tyrosine/serine/threonine phosphatase activity"/>
    <property type="evidence" value="ECO:0007669"/>
    <property type="project" value="TreeGrafter"/>
</dbReference>
<dbReference type="PROSITE" id="PS50054">
    <property type="entry name" value="TYR_PHOSPHATASE_DUAL"/>
    <property type="match status" value="1"/>
</dbReference>
<dbReference type="PROSITE" id="PS00383">
    <property type="entry name" value="TYR_PHOSPHATASE_1"/>
    <property type="match status" value="1"/>
</dbReference>
<keyword evidence="3" id="KW-0378">Hydrolase</keyword>
<dbReference type="InterPro" id="IPR029021">
    <property type="entry name" value="Prot-tyrosine_phosphatase-like"/>
</dbReference>
<dbReference type="Proteomes" id="UP000717996">
    <property type="component" value="Unassembled WGS sequence"/>
</dbReference>
<dbReference type="InterPro" id="IPR000340">
    <property type="entry name" value="Dual-sp_phosphatase_cat-dom"/>
</dbReference>
<dbReference type="PANTHER" id="PTHR10159">
    <property type="entry name" value="DUAL SPECIFICITY PROTEIN PHOSPHATASE"/>
    <property type="match status" value="1"/>
</dbReference>
<evidence type="ECO:0000256" key="4">
    <source>
        <dbReference type="ARBA" id="ARBA00022912"/>
    </source>
</evidence>
<evidence type="ECO:0000313" key="8">
    <source>
        <dbReference type="Proteomes" id="UP000717996"/>
    </source>
</evidence>
<reference evidence="7" key="1">
    <citation type="journal article" date="2020" name="Microb. Genom.">
        <title>Genetic diversity of clinical and environmental Mucorales isolates obtained from an investigation of mucormycosis cases among solid organ transplant recipients.</title>
        <authorList>
            <person name="Nguyen M.H."/>
            <person name="Kaul D."/>
            <person name="Muto C."/>
            <person name="Cheng S.J."/>
            <person name="Richter R.A."/>
            <person name="Bruno V.M."/>
            <person name="Liu G."/>
            <person name="Beyhan S."/>
            <person name="Sundermann A.J."/>
            <person name="Mounaud S."/>
            <person name="Pasculle A.W."/>
            <person name="Nierman W.C."/>
            <person name="Driscoll E."/>
            <person name="Cumbie R."/>
            <person name="Clancy C.J."/>
            <person name="Dupont C.L."/>
        </authorList>
    </citation>
    <scope>NUCLEOTIDE SEQUENCE</scope>
    <source>
        <strain evidence="7">GL16</strain>
    </source>
</reference>
<feature type="domain" description="Tyrosine specific protein phosphatases" evidence="6">
    <location>
        <begin position="112"/>
        <end position="170"/>
    </location>
</feature>
<accession>A0A9P6YDR3</accession>
<dbReference type="PROSITE" id="PS50056">
    <property type="entry name" value="TYR_PHOSPHATASE_2"/>
    <property type="match status" value="1"/>
</dbReference>
<dbReference type="GO" id="GO:0008330">
    <property type="term" value="F:protein tyrosine/threonine phosphatase activity"/>
    <property type="evidence" value="ECO:0007669"/>
    <property type="project" value="TreeGrafter"/>
</dbReference>
<sequence>MTANKLIIPASTNLASRRKNSKKNLSLSLSTATTTKPTFIIPNDQNLNAYPNGPIEILPHLYLGSEQNIRELDYLKLSIKVILNVAAEVNVLQPKVGYHKLNWEHNQDNLVLELQKAVDIIDKARSAGQNILVHCQCGVARSATVIIAYVMKTMKLSMQEAYDYVKNLSPVISPNLGLLFQLREFELMIKKPPIKKIPTHSHFSFKTSSLLWKKRSLFYKRE</sequence>
<dbReference type="AlphaFoldDB" id="A0A9P6YDR3"/>
<evidence type="ECO:0000256" key="1">
    <source>
        <dbReference type="ARBA" id="ARBA00008601"/>
    </source>
</evidence>
<evidence type="ECO:0000259" key="6">
    <source>
        <dbReference type="PROSITE" id="PS50056"/>
    </source>
</evidence>
<dbReference type="Pfam" id="PF00782">
    <property type="entry name" value="DSPc"/>
    <property type="match status" value="1"/>
</dbReference>
<dbReference type="GO" id="GO:0043409">
    <property type="term" value="P:negative regulation of MAPK cascade"/>
    <property type="evidence" value="ECO:0007669"/>
    <property type="project" value="TreeGrafter"/>
</dbReference>
<dbReference type="PANTHER" id="PTHR10159:SF519">
    <property type="entry name" value="DUAL SPECIFICITY PROTEIN PHOSPHATASE MPK3"/>
    <property type="match status" value="1"/>
</dbReference>
<dbReference type="EMBL" id="JAANIT010000623">
    <property type="protein sequence ID" value="KAG1545871.1"/>
    <property type="molecule type" value="Genomic_DNA"/>
</dbReference>
<comment type="similarity">
    <text evidence="1">Belongs to the protein-tyrosine phosphatase family. Non-receptor class dual specificity subfamily.</text>
</comment>
<dbReference type="InterPro" id="IPR000387">
    <property type="entry name" value="Tyr_Pase_dom"/>
</dbReference>
<keyword evidence="4" id="KW-0904">Protein phosphatase</keyword>
<feature type="domain" description="Tyrosine-protein phosphatase" evidence="5">
    <location>
        <begin position="53"/>
        <end position="191"/>
    </location>
</feature>
<organism evidence="7 8">
    <name type="scientific">Rhizopus oryzae</name>
    <name type="common">Mucormycosis agent</name>
    <name type="synonym">Rhizopus arrhizus var. delemar</name>
    <dbReference type="NCBI Taxonomy" id="64495"/>
    <lineage>
        <taxon>Eukaryota</taxon>
        <taxon>Fungi</taxon>
        <taxon>Fungi incertae sedis</taxon>
        <taxon>Mucoromycota</taxon>
        <taxon>Mucoromycotina</taxon>
        <taxon>Mucoromycetes</taxon>
        <taxon>Mucorales</taxon>
        <taxon>Mucorineae</taxon>
        <taxon>Rhizopodaceae</taxon>
        <taxon>Rhizopus</taxon>
    </lineage>
</organism>
<comment type="caution">
    <text evidence="7">The sequence shown here is derived from an EMBL/GenBank/DDBJ whole genome shotgun (WGS) entry which is preliminary data.</text>
</comment>
<evidence type="ECO:0000256" key="3">
    <source>
        <dbReference type="ARBA" id="ARBA00022801"/>
    </source>
</evidence>
<name>A0A9P6YDR3_RHIOR</name>
<gene>
    <name evidence="7" type="ORF">G6F51_005213</name>
</gene>
<proteinExistence type="inferred from homology"/>
<evidence type="ECO:0000259" key="5">
    <source>
        <dbReference type="PROSITE" id="PS50054"/>
    </source>
</evidence>
<protein>
    <recommendedName>
        <fullName evidence="2">protein-tyrosine-phosphatase</fullName>
        <ecNumber evidence="2">3.1.3.48</ecNumber>
    </recommendedName>
</protein>
<evidence type="ECO:0000256" key="2">
    <source>
        <dbReference type="ARBA" id="ARBA00013064"/>
    </source>
</evidence>
<evidence type="ECO:0000313" key="7">
    <source>
        <dbReference type="EMBL" id="KAG1545871.1"/>
    </source>
</evidence>
<dbReference type="Gene3D" id="3.90.190.10">
    <property type="entry name" value="Protein tyrosine phosphatase superfamily"/>
    <property type="match status" value="1"/>
</dbReference>
<dbReference type="EC" id="3.1.3.48" evidence="2"/>
<dbReference type="OMA" id="VKHESPW"/>